<name>A0A7I9WLK5_9MYCO</name>
<dbReference type="SUPFAM" id="SSF54637">
    <property type="entry name" value="Thioesterase/thiol ester dehydrase-isomerase"/>
    <property type="match status" value="1"/>
</dbReference>
<evidence type="ECO:0000313" key="3">
    <source>
        <dbReference type="Proteomes" id="UP000465241"/>
    </source>
</evidence>
<gene>
    <name evidence="2" type="ORF">MMUR_26150</name>
</gene>
<dbReference type="AlphaFoldDB" id="A0A7I9WLK5"/>
<dbReference type="Pfam" id="PF22636">
    <property type="entry name" value="FlK"/>
    <property type="match status" value="1"/>
</dbReference>
<dbReference type="Gene3D" id="3.10.129.10">
    <property type="entry name" value="Hotdog Thioesterase"/>
    <property type="match status" value="1"/>
</dbReference>
<dbReference type="EMBL" id="BLKT01000003">
    <property type="protein sequence ID" value="GFG58479.1"/>
    <property type="molecule type" value="Genomic_DNA"/>
</dbReference>
<evidence type="ECO:0000313" key="2">
    <source>
        <dbReference type="EMBL" id="GFG58479.1"/>
    </source>
</evidence>
<dbReference type="PANTHER" id="PTHR36934">
    <property type="entry name" value="BLR0278 PROTEIN"/>
    <property type="match status" value="1"/>
</dbReference>
<dbReference type="Proteomes" id="UP000465241">
    <property type="component" value="Unassembled WGS sequence"/>
</dbReference>
<reference evidence="2 3" key="1">
    <citation type="journal article" date="2019" name="Emerg. Microbes Infect.">
        <title>Comprehensive subspecies identification of 175 nontuberculous mycobacteria species based on 7547 genomic profiles.</title>
        <authorList>
            <person name="Matsumoto Y."/>
            <person name="Kinjo T."/>
            <person name="Motooka D."/>
            <person name="Nabeya D."/>
            <person name="Jung N."/>
            <person name="Uechi K."/>
            <person name="Horii T."/>
            <person name="Iida T."/>
            <person name="Fujita J."/>
            <person name="Nakamura S."/>
        </authorList>
    </citation>
    <scope>NUCLEOTIDE SEQUENCE [LARGE SCALE GENOMIC DNA]</scope>
    <source>
        <strain evidence="2 3">JCM 13392</strain>
    </source>
</reference>
<dbReference type="InterPro" id="IPR054485">
    <property type="entry name" value="FlK-like_dom"/>
</dbReference>
<dbReference type="InterPro" id="IPR029069">
    <property type="entry name" value="HotDog_dom_sf"/>
</dbReference>
<evidence type="ECO:0000259" key="1">
    <source>
        <dbReference type="Pfam" id="PF22636"/>
    </source>
</evidence>
<sequence>MSSNTLSRTVGPADTAAAWGPEFPAAASTPFVLSMAELVCHDMLAADLADDEITVGAGVELTHDRPSPVGAVLTARATLDERHGRKASFTVDVVDENEQVVAHVKHTRAVLKRAVIETALTAE</sequence>
<feature type="domain" description="Fluoroacetyl-CoA-specific thioesterase-like" evidence="1">
    <location>
        <begin position="10"/>
        <end position="113"/>
    </location>
</feature>
<protein>
    <recommendedName>
        <fullName evidence="1">Fluoroacetyl-CoA-specific thioesterase-like domain-containing protein</fullName>
    </recommendedName>
</protein>
<comment type="caution">
    <text evidence="2">The sequence shown here is derived from an EMBL/GenBank/DDBJ whole genome shotgun (WGS) entry which is preliminary data.</text>
</comment>
<proteinExistence type="predicted"/>
<keyword evidence="3" id="KW-1185">Reference proteome</keyword>
<dbReference type="PANTHER" id="PTHR36934:SF1">
    <property type="entry name" value="THIOESTERASE DOMAIN-CONTAINING PROTEIN"/>
    <property type="match status" value="1"/>
</dbReference>
<organism evidence="2 3">
    <name type="scientific">Mycolicibacterium murale</name>
    <dbReference type="NCBI Taxonomy" id="182220"/>
    <lineage>
        <taxon>Bacteria</taxon>
        <taxon>Bacillati</taxon>
        <taxon>Actinomycetota</taxon>
        <taxon>Actinomycetes</taxon>
        <taxon>Mycobacteriales</taxon>
        <taxon>Mycobacteriaceae</taxon>
        <taxon>Mycolicibacterium</taxon>
    </lineage>
</organism>
<dbReference type="InterPro" id="IPR025540">
    <property type="entry name" value="FlK"/>
</dbReference>
<accession>A0A7I9WLK5</accession>